<comment type="similarity">
    <text evidence="1">Belongs to the CutA family.</text>
</comment>
<name>A0ABN8W224_9BACT</name>
<dbReference type="Pfam" id="PF03091">
    <property type="entry name" value="CutA1"/>
    <property type="match status" value="1"/>
</dbReference>
<dbReference type="Gene3D" id="3.30.70.120">
    <property type="match status" value="1"/>
</dbReference>
<accession>A0ABN8W224</accession>
<dbReference type="InterPro" id="IPR015867">
    <property type="entry name" value="N-reg_PII/ATP_PRibTrfase_C"/>
</dbReference>
<dbReference type="InterPro" id="IPR004323">
    <property type="entry name" value="Ion_tolerance_CutA"/>
</dbReference>
<proteinExistence type="inferred from homology"/>
<reference evidence="2 3" key="1">
    <citation type="submission" date="2022-09" db="EMBL/GenBank/DDBJ databases">
        <authorList>
            <person name="Kop L."/>
        </authorList>
    </citation>
    <scope>NUCLEOTIDE SEQUENCE [LARGE SCALE GENOMIC DNA]</scope>
    <source>
        <strain evidence="2 3">347</strain>
    </source>
</reference>
<dbReference type="EMBL" id="OX336137">
    <property type="protein sequence ID" value="CAI2719192.1"/>
    <property type="molecule type" value="Genomic_DNA"/>
</dbReference>
<organism evidence="2 3">
    <name type="scientific">Nitrospina watsonii</name>
    <dbReference type="NCBI Taxonomy" id="1323948"/>
    <lineage>
        <taxon>Bacteria</taxon>
        <taxon>Pseudomonadati</taxon>
        <taxon>Nitrospinota/Tectimicrobiota group</taxon>
        <taxon>Nitrospinota</taxon>
        <taxon>Nitrospinia</taxon>
        <taxon>Nitrospinales</taxon>
        <taxon>Nitrospinaceae</taxon>
        <taxon>Nitrospina</taxon>
    </lineage>
</organism>
<evidence type="ECO:0000256" key="1">
    <source>
        <dbReference type="ARBA" id="ARBA00010169"/>
    </source>
</evidence>
<sequence length="112" mass="12816">MEKMMEEHVVVYVTAGSEQEAETLSHGLVTEKLAFCVNVVPAIKSYYHWDGKMNVDAEVLMIIKTRRDRFDELKQWVSEHHSYDVPEVIALPVVAGLDAYLQGIDDWVPPKK</sequence>
<dbReference type="PANTHER" id="PTHR23419">
    <property type="entry name" value="DIVALENT CATION TOLERANCE CUTA-RELATED"/>
    <property type="match status" value="1"/>
</dbReference>
<dbReference type="Proteomes" id="UP001157733">
    <property type="component" value="Chromosome"/>
</dbReference>
<evidence type="ECO:0000313" key="2">
    <source>
        <dbReference type="EMBL" id="CAI2719192.1"/>
    </source>
</evidence>
<dbReference type="InterPro" id="IPR011322">
    <property type="entry name" value="N-reg_PII-like_a/b"/>
</dbReference>
<evidence type="ECO:0000313" key="3">
    <source>
        <dbReference type="Proteomes" id="UP001157733"/>
    </source>
</evidence>
<keyword evidence="3" id="KW-1185">Reference proteome</keyword>
<dbReference type="SUPFAM" id="SSF54913">
    <property type="entry name" value="GlnB-like"/>
    <property type="match status" value="1"/>
</dbReference>
<gene>
    <name evidence="2" type="primary">cutA</name>
    <name evidence="2" type="ORF">NSPWAT_2336</name>
</gene>
<dbReference type="PANTHER" id="PTHR23419:SF8">
    <property type="entry name" value="FI09726P"/>
    <property type="match status" value="1"/>
</dbReference>
<protein>
    <submittedName>
        <fullName evidence="2">Divalent-cation tolerance protein CutA</fullName>
    </submittedName>
</protein>